<dbReference type="CDD" id="cd00130">
    <property type="entry name" value="PAS"/>
    <property type="match status" value="2"/>
</dbReference>
<keyword evidence="8" id="KW-1185">Reference proteome</keyword>
<dbReference type="PANTHER" id="PTHR44757:SF2">
    <property type="entry name" value="BIOFILM ARCHITECTURE MAINTENANCE PROTEIN MBAA"/>
    <property type="match status" value="1"/>
</dbReference>
<sequence>MDPSRFALAGRLTPRVCCIMLVLYIEDSTVDTQLTQEHFARHAADITLESASCLDEAHRRLSERHYDLILCDLRLPDGSGLELLAALRVSDAPPPVVLVTGSGDLKSAVQALKAGAQDYVVKNETYLDALPQVIRDIVRRAKDRPAHGRALEILYAEPNRADAELARHHLERHAPHLHLSVVDGADAVFARLLDRSAARQPDVLLLDYRLPGTDGLEVVHQLRRTHGISLPTILTTAQGSEEVAALAVHLDVDDFIPKDNGYLFALPATIEKVHREHELRRERDMLRSLSAEHAELLASSPTLIYKLRYENGIATPVMLSGNVVRMLGYSYAEATSPGWWWSNIYEDDRDRVAASQPDLLEHGELDLCYRFRHRNGQLLWIRDQERLIRRKPLETVGSWNDVTEEMLSAQVRAARMSIRERMFNGQPLDEILTYCAEQIRHCFPCCHAAVIRLVDNDPPRISDTGLGAAYVEAVTDRAATLKALLGDPGQDSQLLGSATDPVTARDCHRALIEAAGFADAFHLPLRGSNGRLLGLLGAYCPGAATDPGNPDIRRLAEFGQIAALAVERSEQEQMQRQTLAALADTRDGIMITDLRPAIVSVNSAWSDITGYKAEEALGHNPSILKSGLESPALYEEMWKSLLGNGYWQGELWNRRKNGETYPQLLSISTVRDSAGLPTHYVGVMTDLSRLRQSEEERERLTHYDPLTHLPNRLLAISRLQHAIEQAERQGDSIAVLYLDLDLFKNINDSLGHVIGDQVLIEVSRRLQAEVAGDVTLARLGGDEFLIIIERLATPDDAARAASRLIDALHTPLRIDGSQEVFAAGSIGIALFPGDGRTPQELIQHADTALNEAKTRGRDQYCYYTSSLGERVRQRLALESQLRLALERGELSLHYQPQVDIRSGHINGVEALMRWVSPTLGQIPPGEFIPVAEQSGLIFPMGHWALEKACRQNKAWQDQGLPQLCVAVNVSVRQFRDPSLLASVRSALDKSGLPPRCLEIELTESAFVDDAETAIRTSQKLHELGVRLSLDDFGTGYSSLAYLSRFPFDKIKIDQSFVNDITSNPTNAAIANTTIALAESLHMSVLAEGVETESQLNFLRQRGCSSMQGFLFSRALAAAELEALLRESRTLPAPPDEHKSERTLLLLDDEANILRALQRLLRQDGYRILSTTSAAEAFELLAQNTVQVIVSDQRMPEMSGTEFLSRVKDLHPQTIRIVLSGYSEVETITQAVNRGAIYKFFTKPWDDMQLREELREAFRVAEKLRS</sequence>
<evidence type="ECO:0000259" key="3">
    <source>
        <dbReference type="PROSITE" id="PS50112"/>
    </source>
</evidence>
<dbReference type="InterPro" id="IPR000700">
    <property type="entry name" value="PAS-assoc_C"/>
</dbReference>
<dbReference type="Gene3D" id="3.30.450.20">
    <property type="entry name" value="PAS domain"/>
    <property type="match status" value="2"/>
</dbReference>
<proteinExistence type="predicted"/>
<dbReference type="SUPFAM" id="SSF55781">
    <property type="entry name" value="GAF domain-like"/>
    <property type="match status" value="1"/>
</dbReference>
<dbReference type="Pfam" id="PF00990">
    <property type="entry name" value="GGDEF"/>
    <property type="match status" value="1"/>
</dbReference>
<feature type="modified residue" description="4-aspartylphosphate" evidence="1">
    <location>
        <position position="1191"/>
    </location>
</feature>
<dbReference type="SUPFAM" id="SSF141868">
    <property type="entry name" value="EAL domain-like"/>
    <property type="match status" value="1"/>
</dbReference>
<gene>
    <name evidence="7" type="ORF">C8261_00170</name>
</gene>
<dbReference type="PROSITE" id="PS50110">
    <property type="entry name" value="RESPONSE_REGULATORY"/>
    <property type="match status" value="3"/>
</dbReference>
<dbReference type="SMART" id="SM00091">
    <property type="entry name" value="PAS"/>
    <property type="match status" value="2"/>
</dbReference>
<dbReference type="PROSITE" id="PS50887">
    <property type="entry name" value="GGDEF"/>
    <property type="match status" value="1"/>
</dbReference>
<dbReference type="Pfam" id="PF13426">
    <property type="entry name" value="PAS_9"/>
    <property type="match status" value="1"/>
</dbReference>
<dbReference type="EMBL" id="PZKC01000001">
    <property type="protein sequence ID" value="PTD97879.1"/>
    <property type="molecule type" value="Genomic_DNA"/>
</dbReference>
<feature type="domain" description="Response regulatory" evidence="2">
    <location>
        <begin position="21"/>
        <end position="137"/>
    </location>
</feature>
<dbReference type="InterPro" id="IPR035965">
    <property type="entry name" value="PAS-like_dom_sf"/>
</dbReference>
<dbReference type="SMART" id="SM00086">
    <property type="entry name" value="PAC"/>
    <property type="match status" value="2"/>
</dbReference>
<evidence type="ECO:0000313" key="8">
    <source>
        <dbReference type="Proteomes" id="UP000241193"/>
    </source>
</evidence>
<feature type="domain" description="EAL" evidence="5">
    <location>
        <begin position="874"/>
        <end position="1128"/>
    </location>
</feature>
<dbReference type="Pfam" id="PF00072">
    <property type="entry name" value="Response_reg"/>
    <property type="match status" value="3"/>
</dbReference>
<reference evidence="7 8" key="1">
    <citation type="submission" date="2018-03" db="EMBL/GenBank/DDBJ databases">
        <authorList>
            <person name="Keele B.F."/>
        </authorList>
    </citation>
    <scope>NUCLEOTIDE SEQUENCE [LARGE SCALE GENOMIC DNA]</scope>
    <source>
        <strain evidence="7 8">D20</strain>
    </source>
</reference>
<dbReference type="FunFam" id="3.20.20.450:FF:000001">
    <property type="entry name" value="Cyclic di-GMP phosphodiesterase yahA"/>
    <property type="match status" value="1"/>
</dbReference>
<feature type="modified residue" description="4-aspartylphosphate" evidence="1">
    <location>
        <position position="207"/>
    </location>
</feature>
<dbReference type="AlphaFoldDB" id="A0A2T4IJC4"/>
<dbReference type="SUPFAM" id="SSF55073">
    <property type="entry name" value="Nucleotide cyclase"/>
    <property type="match status" value="1"/>
</dbReference>
<dbReference type="InterPro" id="IPR001610">
    <property type="entry name" value="PAC"/>
</dbReference>
<dbReference type="Gene3D" id="3.30.70.270">
    <property type="match status" value="1"/>
</dbReference>
<evidence type="ECO:0000259" key="4">
    <source>
        <dbReference type="PROSITE" id="PS50113"/>
    </source>
</evidence>
<accession>A0A2T4IJC4</accession>
<dbReference type="Gene3D" id="3.40.50.2300">
    <property type="match status" value="3"/>
</dbReference>
<dbReference type="SMART" id="SM00267">
    <property type="entry name" value="GGDEF"/>
    <property type="match status" value="1"/>
</dbReference>
<dbReference type="PROSITE" id="PS50112">
    <property type="entry name" value="PAS"/>
    <property type="match status" value="1"/>
</dbReference>
<dbReference type="InterPro" id="IPR000160">
    <property type="entry name" value="GGDEF_dom"/>
</dbReference>
<dbReference type="PANTHER" id="PTHR44757">
    <property type="entry name" value="DIGUANYLATE CYCLASE DGCP"/>
    <property type="match status" value="1"/>
</dbReference>
<dbReference type="InterPro" id="IPR052155">
    <property type="entry name" value="Biofilm_reg_signaling"/>
</dbReference>
<dbReference type="CDD" id="cd00156">
    <property type="entry name" value="REC"/>
    <property type="match status" value="2"/>
</dbReference>
<comment type="caution">
    <text evidence="7">The sequence shown here is derived from an EMBL/GenBank/DDBJ whole genome shotgun (WGS) entry which is preliminary data.</text>
</comment>
<evidence type="ECO:0000313" key="7">
    <source>
        <dbReference type="EMBL" id="PTD97879.1"/>
    </source>
</evidence>
<dbReference type="NCBIfam" id="TIGR00254">
    <property type="entry name" value="GGDEF"/>
    <property type="match status" value="1"/>
</dbReference>
<dbReference type="InterPro" id="IPR001633">
    <property type="entry name" value="EAL_dom"/>
</dbReference>
<dbReference type="Pfam" id="PF00563">
    <property type="entry name" value="EAL"/>
    <property type="match status" value="1"/>
</dbReference>
<dbReference type="Gene3D" id="3.20.20.450">
    <property type="entry name" value="EAL domain"/>
    <property type="match status" value="1"/>
</dbReference>
<dbReference type="InterPro" id="IPR035919">
    <property type="entry name" value="EAL_sf"/>
</dbReference>
<dbReference type="CDD" id="cd01948">
    <property type="entry name" value="EAL"/>
    <property type="match status" value="1"/>
</dbReference>
<dbReference type="SUPFAM" id="SSF52172">
    <property type="entry name" value="CheY-like"/>
    <property type="match status" value="3"/>
</dbReference>
<reference evidence="7 8" key="2">
    <citation type="submission" date="2018-04" db="EMBL/GenBank/DDBJ databases">
        <title>Thauera lacus sp. nov., isolated from an saline lake in Inner Mongolia, China.</title>
        <authorList>
            <person name="Liang Q.-Y."/>
        </authorList>
    </citation>
    <scope>NUCLEOTIDE SEQUENCE [LARGE SCALE GENOMIC DNA]</scope>
    <source>
        <strain evidence="7 8">D20</strain>
    </source>
</reference>
<evidence type="ECO:0000259" key="2">
    <source>
        <dbReference type="PROSITE" id="PS50110"/>
    </source>
</evidence>
<dbReference type="NCBIfam" id="TIGR00229">
    <property type="entry name" value="sensory_box"/>
    <property type="match status" value="1"/>
</dbReference>
<dbReference type="InterPro" id="IPR011006">
    <property type="entry name" value="CheY-like_superfamily"/>
</dbReference>
<dbReference type="InterPro" id="IPR029016">
    <property type="entry name" value="GAF-like_dom_sf"/>
</dbReference>
<name>A0A2T4IJC4_9RHOO</name>
<organism evidence="7 8">
    <name type="scientific">Pseudothauera lacus</name>
    <dbReference type="NCBI Taxonomy" id="2136175"/>
    <lineage>
        <taxon>Bacteria</taxon>
        <taxon>Pseudomonadati</taxon>
        <taxon>Pseudomonadota</taxon>
        <taxon>Betaproteobacteria</taxon>
        <taxon>Rhodocyclales</taxon>
        <taxon>Zoogloeaceae</taxon>
        <taxon>Pseudothauera</taxon>
    </lineage>
</organism>
<protein>
    <submittedName>
        <fullName evidence="7">Two-component system response regulator</fullName>
    </submittedName>
</protein>
<evidence type="ECO:0000259" key="6">
    <source>
        <dbReference type="PROSITE" id="PS50887"/>
    </source>
</evidence>
<evidence type="ECO:0000259" key="5">
    <source>
        <dbReference type="PROSITE" id="PS50883"/>
    </source>
</evidence>
<keyword evidence="1" id="KW-0597">Phosphoprotein</keyword>
<dbReference type="InterPro" id="IPR000014">
    <property type="entry name" value="PAS"/>
</dbReference>
<dbReference type="SUPFAM" id="SSF55785">
    <property type="entry name" value="PYP-like sensor domain (PAS domain)"/>
    <property type="match status" value="2"/>
</dbReference>
<feature type="domain" description="PAS" evidence="3">
    <location>
        <begin position="575"/>
        <end position="620"/>
    </location>
</feature>
<dbReference type="PROSITE" id="PS50113">
    <property type="entry name" value="PAC"/>
    <property type="match status" value="1"/>
</dbReference>
<dbReference type="InterPro" id="IPR001789">
    <property type="entry name" value="Sig_transdc_resp-reg_receiver"/>
</dbReference>
<dbReference type="SMART" id="SM00448">
    <property type="entry name" value="REC"/>
    <property type="match status" value="3"/>
</dbReference>
<dbReference type="Pfam" id="PF08447">
    <property type="entry name" value="PAS_3"/>
    <property type="match status" value="1"/>
</dbReference>
<dbReference type="InterPro" id="IPR013655">
    <property type="entry name" value="PAS_fold_3"/>
</dbReference>
<dbReference type="OrthoDB" id="9813903at2"/>
<feature type="modified residue" description="4-aspartylphosphate" evidence="1">
    <location>
        <position position="72"/>
    </location>
</feature>
<dbReference type="CDD" id="cd01949">
    <property type="entry name" value="GGDEF"/>
    <property type="match status" value="1"/>
</dbReference>
<feature type="domain" description="Response regulatory" evidence="2">
    <location>
        <begin position="1142"/>
        <end position="1257"/>
    </location>
</feature>
<dbReference type="Proteomes" id="UP000241193">
    <property type="component" value="Unassembled WGS sequence"/>
</dbReference>
<dbReference type="InterPro" id="IPR043128">
    <property type="entry name" value="Rev_trsase/Diguanyl_cyclase"/>
</dbReference>
<dbReference type="GO" id="GO:0000160">
    <property type="term" value="P:phosphorelay signal transduction system"/>
    <property type="evidence" value="ECO:0007669"/>
    <property type="project" value="InterPro"/>
</dbReference>
<dbReference type="InterPro" id="IPR029787">
    <property type="entry name" value="Nucleotide_cyclase"/>
</dbReference>
<feature type="domain" description="PAC" evidence="4">
    <location>
        <begin position="647"/>
        <end position="699"/>
    </location>
</feature>
<evidence type="ECO:0000256" key="1">
    <source>
        <dbReference type="PROSITE-ProRule" id="PRU00169"/>
    </source>
</evidence>
<feature type="domain" description="Response regulatory" evidence="2">
    <location>
        <begin position="152"/>
        <end position="273"/>
    </location>
</feature>
<feature type="domain" description="GGDEF" evidence="6">
    <location>
        <begin position="731"/>
        <end position="865"/>
    </location>
</feature>
<dbReference type="Gene3D" id="3.30.450.40">
    <property type="match status" value="1"/>
</dbReference>
<dbReference type="PROSITE" id="PS50883">
    <property type="entry name" value="EAL"/>
    <property type="match status" value="1"/>
</dbReference>
<dbReference type="SMART" id="SM00052">
    <property type="entry name" value="EAL"/>
    <property type="match status" value="1"/>
</dbReference>
<dbReference type="CDD" id="cd17569">
    <property type="entry name" value="REC_HupR-like"/>
    <property type="match status" value="1"/>
</dbReference>